<protein>
    <submittedName>
        <fullName evidence="2">Uncharacterized protein</fullName>
    </submittedName>
</protein>
<evidence type="ECO:0000313" key="2">
    <source>
        <dbReference type="EMBL" id="KAK8046159.1"/>
    </source>
</evidence>
<feature type="compositionally biased region" description="Basic and acidic residues" evidence="1">
    <location>
        <begin position="493"/>
        <end position="546"/>
    </location>
</feature>
<feature type="compositionally biased region" description="Polar residues" evidence="1">
    <location>
        <begin position="137"/>
        <end position="159"/>
    </location>
</feature>
<gene>
    <name evidence="2" type="ORF">PG996_014223</name>
</gene>
<feature type="compositionally biased region" description="Pro residues" evidence="1">
    <location>
        <begin position="181"/>
        <end position="198"/>
    </location>
</feature>
<name>A0ABR1TKD6_9PEZI</name>
<organism evidence="2 3">
    <name type="scientific">Apiospora saccharicola</name>
    <dbReference type="NCBI Taxonomy" id="335842"/>
    <lineage>
        <taxon>Eukaryota</taxon>
        <taxon>Fungi</taxon>
        <taxon>Dikarya</taxon>
        <taxon>Ascomycota</taxon>
        <taxon>Pezizomycotina</taxon>
        <taxon>Sordariomycetes</taxon>
        <taxon>Xylariomycetidae</taxon>
        <taxon>Amphisphaeriales</taxon>
        <taxon>Apiosporaceae</taxon>
        <taxon>Apiospora</taxon>
    </lineage>
</organism>
<feature type="compositionally biased region" description="Basic and acidic residues" evidence="1">
    <location>
        <begin position="79"/>
        <end position="89"/>
    </location>
</feature>
<sequence>MSRNPRPTVAMVEDVDEEGRIIDGSGHYARSNALSPPGSPHRQQMNTSKKKSSRRRDPSMSPPGYDIESDLPSPPSRPSRRDSKTEKKRSSMGGSKGKTVVLKEEPRPRRPSTRTAKTAPGAPPRGMSDEASYYGIPSQTIIPSQSRPRAATRPQSYYGTTRPPLSHSAYYGGSPAMGTSFPPPAWGGGPPGMPPMGPPQMMAHSPLSGPPVDYFTNNARPTDTLAARFSRQGEARPRSSLGFHGGPPPSAYEDYEQSQVMEVAAPPQRHGSLARRPKKEKDDRARMPPPSRPQTTKPAQERLVFRPPPPRKSAHFVEDDVTTDGEGEDGFYHAAPSRQDSYEYGTAVVPSRPRRTSIDSEDYEDGVFALEQTGHNRRHSSYNSIEDKIKQASAYQQEVAQASPAPLTADALRRVKNGNAGTSRSSRSTQSRDESSYKQSATTRTTRSSSGDDDITIKVPDGAIVEVGNAKISCRRGGEINIGRGNGGSDRGTVYDEDRKSRAIEDDRKSRAIEEDRRIKAIEDDRKSRAYDEDRKNRAYDEDRKSRTNKLATRNRASSQSGSFSRSIYGGHDGYGPDGYGHDGYAPPFASHYGSPAHYTPPYPQYPTSEYEY</sequence>
<comment type="caution">
    <text evidence="2">The sequence shown here is derived from an EMBL/GenBank/DDBJ whole genome shotgun (WGS) entry which is preliminary data.</text>
</comment>
<keyword evidence="3" id="KW-1185">Reference proteome</keyword>
<evidence type="ECO:0000256" key="1">
    <source>
        <dbReference type="SAM" id="MobiDB-lite"/>
    </source>
</evidence>
<proteinExistence type="predicted"/>
<feature type="compositionally biased region" description="Acidic residues" evidence="1">
    <location>
        <begin position="319"/>
        <end position="329"/>
    </location>
</feature>
<dbReference type="Proteomes" id="UP001446871">
    <property type="component" value="Unassembled WGS sequence"/>
</dbReference>
<feature type="compositionally biased region" description="Low complexity" evidence="1">
    <location>
        <begin position="558"/>
        <end position="570"/>
    </location>
</feature>
<evidence type="ECO:0000313" key="3">
    <source>
        <dbReference type="Proteomes" id="UP001446871"/>
    </source>
</evidence>
<feature type="region of interest" description="Disordered" evidence="1">
    <location>
        <begin position="395"/>
        <end position="613"/>
    </location>
</feature>
<reference evidence="2 3" key="1">
    <citation type="submission" date="2023-01" db="EMBL/GenBank/DDBJ databases">
        <title>Analysis of 21 Apiospora genomes using comparative genomics revels a genus with tremendous synthesis potential of carbohydrate active enzymes and secondary metabolites.</title>
        <authorList>
            <person name="Sorensen T."/>
        </authorList>
    </citation>
    <scope>NUCLEOTIDE SEQUENCE [LARGE SCALE GENOMIC DNA]</scope>
    <source>
        <strain evidence="2 3">CBS 83171</strain>
    </source>
</reference>
<feature type="region of interest" description="Disordered" evidence="1">
    <location>
        <begin position="1"/>
        <end position="342"/>
    </location>
</feature>
<accession>A0ABR1TKD6</accession>
<feature type="compositionally biased region" description="Low complexity" evidence="1">
    <location>
        <begin position="440"/>
        <end position="449"/>
    </location>
</feature>
<dbReference type="EMBL" id="JAQQWM010000009">
    <property type="protein sequence ID" value="KAK8046159.1"/>
    <property type="molecule type" value="Genomic_DNA"/>
</dbReference>